<dbReference type="PATRIC" id="fig|1122169.6.peg.2384"/>
<keyword evidence="3" id="KW-1185">Reference proteome</keyword>
<dbReference type="EMBL" id="LNYW01000052">
    <property type="protein sequence ID" value="KTD59050.1"/>
    <property type="molecule type" value="Genomic_DNA"/>
</dbReference>
<dbReference type="Proteomes" id="UP000054600">
    <property type="component" value="Unassembled WGS sequence"/>
</dbReference>
<feature type="chain" id="PRO_5006917837" evidence="1">
    <location>
        <begin position="22"/>
        <end position="91"/>
    </location>
</feature>
<protein>
    <submittedName>
        <fullName evidence="2">Uncharacterized protein</fullName>
    </submittedName>
</protein>
<name>A0A0W0YQ99_9GAMM</name>
<reference evidence="2 3" key="1">
    <citation type="submission" date="2015-11" db="EMBL/GenBank/DDBJ databases">
        <title>Genomic analysis of 38 Legionella species identifies large and diverse effector repertoires.</title>
        <authorList>
            <person name="Burstein D."/>
            <person name="Amaro F."/>
            <person name="Zusman T."/>
            <person name="Lifshitz Z."/>
            <person name="Cohen O."/>
            <person name="Gilbert J.A."/>
            <person name="Pupko T."/>
            <person name="Shuman H.A."/>
            <person name="Segal G."/>
        </authorList>
    </citation>
    <scope>NUCLEOTIDE SEQUENCE [LARGE SCALE GENOMIC DNA]</scope>
    <source>
        <strain evidence="2 3">ATCC 49655</strain>
    </source>
</reference>
<comment type="caution">
    <text evidence="2">The sequence shown here is derived from an EMBL/GenBank/DDBJ whole genome shotgun (WGS) entry which is preliminary data.</text>
</comment>
<dbReference type="OrthoDB" id="9814054at2"/>
<evidence type="ECO:0000313" key="2">
    <source>
        <dbReference type="EMBL" id="KTD59050.1"/>
    </source>
</evidence>
<accession>A0A0W0YQ99</accession>
<keyword evidence="1" id="KW-0732">Signal</keyword>
<dbReference type="RefSeq" id="WP_018576659.1">
    <property type="nucleotide sequence ID" value="NZ_KB892389.1"/>
</dbReference>
<proteinExistence type="predicted"/>
<evidence type="ECO:0000256" key="1">
    <source>
        <dbReference type="SAM" id="SignalP"/>
    </source>
</evidence>
<organism evidence="2 3">
    <name type="scientific">Legionella shakespearei DSM 23087</name>
    <dbReference type="NCBI Taxonomy" id="1122169"/>
    <lineage>
        <taxon>Bacteria</taxon>
        <taxon>Pseudomonadati</taxon>
        <taxon>Pseudomonadota</taxon>
        <taxon>Gammaproteobacteria</taxon>
        <taxon>Legionellales</taxon>
        <taxon>Legionellaceae</taxon>
        <taxon>Legionella</taxon>
    </lineage>
</organism>
<evidence type="ECO:0000313" key="3">
    <source>
        <dbReference type="Proteomes" id="UP000054600"/>
    </source>
</evidence>
<gene>
    <name evidence="2" type="ORF">Lsha_2082</name>
</gene>
<sequence>MFRYVSIFALSVFLASGSAMAAQSSEKTKECGKILTDCWKKALEVNCYPSPFRPEVCKKFKKNGCSRTPKDYSDNFIGSVANGIVIKCAGW</sequence>
<feature type="signal peptide" evidence="1">
    <location>
        <begin position="1"/>
        <end position="21"/>
    </location>
</feature>
<dbReference type="AlphaFoldDB" id="A0A0W0YQ99"/>